<dbReference type="AlphaFoldDB" id="A0A0P7BQ96"/>
<reference evidence="3 4" key="1">
    <citation type="submission" date="2015-07" db="EMBL/GenBank/DDBJ databases">
        <title>The draft genome sequence of Leadbetterella sp. JN14-9.</title>
        <authorList>
            <person name="Liu Y."/>
            <person name="Du J."/>
            <person name="Shao Z."/>
        </authorList>
    </citation>
    <scope>NUCLEOTIDE SEQUENCE [LARGE SCALE GENOMIC DNA]</scope>
    <source>
        <strain evidence="3 4">JN14-9</strain>
    </source>
</reference>
<dbReference type="RefSeq" id="WP_055143473.1">
    <property type="nucleotide sequence ID" value="NZ_CAKZPM010000010.1"/>
</dbReference>
<keyword evidence="1" id="KW-0472">Membrane</keyword>
<name>A0A0P7BQ96_9BACT</name>
<dbReference type="PROSITE" id="PS51178">
    <property type="entry name" value="PASTA"/>
    <property type="match status" value="3"/>
</dbReference>
<dbReference type="Proteomes" id="UP000050454">
    <property type="component" value="Unassembled WGS sequence"/>
</dbReference>
<dbReference type="EMBL" id="LGTQ01000005">
    <property type="protein sequence ID" value="KPM49321.1"/>
    <property type="molecule type" value="Genomic_DNA"/>
</dbReference>
<dbReference type="Gene3D" id="3.30.10.20">
    <property type="match status" value="3"/>
</dbReference>
<feature type="transmembrane region" description="Helical" evidence="1">
    <location>
        <begin position="12"/>
        <end position="37"/>
    </location>
</feature>
<proteinExistence type="predicted"/>
<accession>A0A0P7BQ96</accession>
<keyword evidence="4" id="KW-1185">Reference proteome</keyword>
<dbReference type="Pfam" id="PF03793">
    <property type="entry name" value="PASTA"/>
    <property type="match status" value="3"/>
</dbReference>
<evidence type="ECO:0000256" key="1">
    <source>
        <dbReference type="SAM" id="Phobius"/>
    </source>
</evidence>
<feature type="domain" description="PASTA" evidence="2">
    <location>
        <begin position="42"/>
        <end position="108"/>
    </location>
</feature>
<feature type="domain" description="PASTA" evidence="2">
    <location>
        <begin position="183"/>
        <end position="250"/>
    </location>
</feature>
<keyword evidence="1" id="KW-0812">Transmembrane</keyword>
<dbReference type="InterPro" id="IPR005543">
    <property type="entry name" value="PASTA_dom"/>
</dbReference>
<sequence>MPKLSTNSKTDLLTHIGIILATALVLFFAFFFIYLPWTTNHGESVQVPDLKGLTLDEVESVLDDNDLKYEVSDSTFVIGQKPLTVFSHYPKPESPVKKGRKIFLTIITDQVPKVSIPNVVGRSVNSAANLLSSVGLQVGQTEFIPAIEKNTVLRLKYDGAEVSTGKSVPKGSKITLVAGDGFGNTTVAVPDLTGMSYDEADILVAGSSLNIGNILYDNASDQPQGTVVRQRPAAGTNLRIGDEVNIWLSGSN</sequence>
<protein>
    <submittedName>
        <fullName evidence="3">Penicillin-binding protein</fullName>
    </submittedName>
</protein>
<feature type="domain" description="PASTA" evidence="2">
    <location>
        <begin position="110"/>
        <end position="180"/>
    </location>
</feature>
<dbReference type="OrthoDB" id="9803895at2"/>
<gene>
    <name evidence="3" type="ORF">AFM12_01470</name>
</gene>
<evidence type="ECO:0000313" key="3">
    <source>
        <dbReference type="EMBL" id="KPM49321.1"/>
    </source>
</evidence>
<keyword evidence="1" id="KW-1133">Transmembrane helix</keyword>
<dbReference type="SMART" id="SM00740">
    <property type="entry name" value="PASTA"/>
    <property type="match status" value="3"/>
</dbReference>
<organism evidence="3 4">
    <name type="scientific">Jiulongibacter sediminis</name>
    <dbReference type="NCBI Taxonomy" id="1605367"/>
    <lineage>
        <taxon>Bacteria</taxon>
        <taxon>Pseudomonadati</taxon>
        <taxon>Bacteroidota</taxon>
        <taxon>Cytophagia</taxon>
        <taxon>Cytophagales</taxon>
        <taxon>Leadbetterellaceae</taxon>
        <taxon>Jiulongibacter</taxon>
    </lineage>
</organism>
<comment type="caution">
    <text evidence="3">The sequence shown here is derived from an EMBL/GenBank/DDBJ whole genome shotgun (WGS) entry which is preliminary data.</text>
</comment>
<dbReference type="SUPFAM" id="SSF54184">
    <property type="entry name" value="Penicillin-binding protein 2x (pbp-2x), c-terminal domain"/>
    <property type="match status" value="1"/>
</dbReference>
<evidence type="ECO:0000259" key="2">
    <source>
        <dbReference type="PROSITE" id="PS51178"/>
    </source>
</evidence>
<dbReference type="CDD" id="cd06577">
    <property type="entry name" value="PASTA_pknB"/>
    <property type="match status" value="3"/>
</dbReference>
<dbReference type="STRING" id="1605367.AFM12_01470"/>
<evidence type="ECO:0000313" key="4">
    <source>
        <dbReference type="Proteomes" id="UP000050454"/>
    </source>
</evidence>